<evidence type="ECO:0000313" key="2">
    <source>
        <dbReference type="EMBL" id="PTQ49693.1"/>
    </source>
</evidence>
<proteinExistence type="predicted"/>
<name>A0A2R6XUE7_MARPO</name>
<dbReference type="EMBL" id="KZ772674">
    <property type="protein sequence ID" value="PTQ49693.1"/>
    <property type="molecule type" value="Genomic_DNA"/>
</dbReference>
<sequence>MWDKCDRTVCELFETGREVNWDCSYLRTGNTVEVSNKDSGTRRTTPARALHLARRPDAGGRDPYRDREGRGIPEPRANRKTREDRTETTTQVKTVGSTVPKGRRPPGKIAVPHRTTTHATPLRGKFRKGISRSRPGRIIRGRGRGRTSCREGPGDAGTYCAVGAAVESRVPNARALVIWPGTRGGRGERSCQGGRRSVDLFGCERESTALCEVRGATVGGVGAGDSGTRTVERATRAARIWTGFAPEHDARELLPMRSIVYSNRWPVKGLFPADVWNADEPASASLEVQPAPSAAQRDPSTSIRILSPSPSPRHPASLFFSPGLLLPLLAVSPHY</sequence>
<reference evidence="3" key="1">
    <citation type="journal article" date="2017" name="Cell">
        <title>Insights into land plant evolution garnered from the Marchantia polymorpha genome.</title>
        <authorList>
            <person name="Bowman J.L."/>
            <person name="Kohchi T."/>
            <person name="Yamato K.T."/>
            <person name="Jenkins J."/>
            <person name="Shu S."/>
            <person name="Ishizaki K."/>
            <person name="Yamaoka S."/>
            <person name="Nishihama R."/>
            <person name="Nakamura Y."/>
            <person name="Berger F."/>
            <person name="Adam C."/>
            <person name="Aki S.S."/>
            <person name="Althoff F."/>
            <person name="Araki T."/>
            <person name="Arteaga-Vazquez M.A."/>
            <person name="Balasubrmanian S."/>
            <person name="Barry K."/>
            <person name="Bauer D."/>
            <person name="Boehm C.R."/>
            <person name="Briginshaw L."/>
            <person name="Caballero-Perez J."/>
            <person name="Catarino B."/>
            <person name="Chen F."/>
            <person name="Chiyoda S."/>
            <person name="Chovatia M."/>
            <person name="Davies K.M."/>
            <person name="Delmans M."/>
            <person name="Demura T."/>
            <person name="Dierschke T."/>
            <person name="Dolan L."/>
            <person name="Dorantes-Acosta A.E."/>
            <person name="Eklund D.M."/>
            <person name="Florent S.N."/>
            <person name="Flores-Sandoval E."/>
            <person name="Fujiyama A."/>
            <person name="Fukuzawa H."/>
            <person name="Galik B."/>
            <person name="Grimanelli D."/>
            <person name="Grimwood J."/>
            <person name="Grossniklaus U."/>
            <person name="Hamada T."/>
            <person name="Haseloff J."/>
            <person name="Hetherington A.J."/>
            <person name="Higo A."/>
            <person name="Hirakawa Y."/>
            <person name="Hundley H.N."/>
            <person name="Ikeda Y."/>
            <person name="Inoue K."/>
            <person name="Inoue S.I."/>
            <person name="Ishida S."/>
            <person name="Jia Q."/>
            <person name="Kakita M."/>
            <person name="Kanazawa T."/>
            <person name="Kawai Y."/>
            <person name="Kawashima T."/>
            <person name="Kennedy M."/>
            <person name="Kinose K."/>
            <person name="Kinoshita T."/>
            <person name="Kohara Y."/>
            <person name="Koide E."/>
            <person name="Komatsu K."/>
            <person name="Kopischke S."/>
            <person name="Kubo M."/>
            <person name="Kyozuka J."/>
            <person name="Lagercrantz U."/>
            <person name="Lin S.S."/>
            <person name="Lindquist E."/>
            <person name="Lipzen A.M."/>
            <person name="Lu C.W."/>
            <person name="De Luna E."/>
            <person name="Martienssen R.A."/>
            <person name="Minamino N."/>
            <person name="Mizutani M."/>
            <person name="Mizutani M."/>
            <person name="Mochizuki N."/>
            <person name="Monte I."/>
            <person name="Mosher R."/>
            <person name="Nagasaki H."/>
            <person name="Nakagami H."/>
            <person name="Naramoto S."/>
            <person name="Nishitani K."/>
            <person name="Ohtani M."/>
            <person name="Okamoto T."/>
            <person name="Okumura M."/>
            <person name="Phillips J."/>
            <person name="Pollak B."/>
            <person name="Reinders A."/>
            <person name="Rovekamp M."/>
            <person name="Sano R."/>
            <person name="Sawa S."/>
            <person name="Schmid M.W."/>
            <person name="Shirakawa M."/>
            <person name="Solano R."/>
            <person name="Spunde A."/>
            <person name="Suetsugu N."/>
            <person name="Sugano S."/>
            <person name="Sugiyama A."/>
            <person name="Sun R."/>
            <person name="Suzuki Y."/>
            <person name="Takenaka M."/>
            <person name="Takezawa D."/>
            <person name="Tomogane H."/>
            <person name="Tsuzuki M."/>
            <person name="Ueda T."/>
            <person name="Umeda M."/>
            <person name="Ward J.M."/>
            <person name="Watanabe Y."/>
            <person name="Yazaki K."/>
            <person name="Yokoyama R."/>
            <person name="Yoshitake Y."/>
            <person name="Yotsui I."/>
            <person name="Zachgo S."/>
            <person name="Schmutz J."/>
        </authorList>
    </citation>
    <scope>NUCLEOTIDE SEQUENCE [LARGE SCALE GENOMIC DNA]</scope>
    <source>
        <strain evidence="3">Tak-1</strain>
    </source>
</reference>
<feature type="compositionally biased region" description="Basic and acidic residues" evidence="1">
    <location>
        <begin position="54"/>
        <end position="87"/>
    </location>
</feature>
<accession>A0A2R6XUE7</accession>
<dbReference type="Proteomes" id="UP000244005">
    <property type="component" value="Unassembled WGS sequence"/>
</dbReference>
<keyword evidence="3" id="KW-1185">Reference proteome</keyword>
<evidence type="ECO:0000256" key="1">
    <source>
        <dbReference type="SAM" id="MobiDB-lite"/>
    </source>
</evidence>
<evidence type="ECO:0000313" key="3">
    <source>
        <dbReference type="Proteomes" id="UP000244005"/>
    </source>
</evidence>
<feature type="compositionally biased region" description="Low complexity" evidence="1">
    <location>
        <begin position="299"/>
        <end position="311"/>
    </location>
</feature>
<gene>
    <name evidence="2" type="ORF">MARPO_0002s0165</name>
</gene>
<protein>
    <submittedName>
        <fullName evidence="2">Uncharacterized protein</fullName>
    </submittedName>
</protein>
<dbReference type="AlphaFoldDB" id="A0A2R6XUE7"/>
<organism evidence="2 3">
    <name type="scientific">Marchantia polymorpha</name>
    <name type="common">Common liverwort</name>
    <name type="synonym">Marchantia aquatica</name>
    <dbReference type="NCBI Taxonomy" id="3197"/>
    <lineage>
        <taxon>Eukaryota</taxon>
        <taxon>Viridiplantae</taxon>
        <taxon>Streptophyta</taxon>
        <taxon>Embryophyta</taxon>
        <taxon>Marchantiophyta</taxon>
        <taxon>Marchantiopsida</taxon>
        <taxon>Marchantiidae</taxon>
        <taxon>Marchantiales</taxon>
        <taxon>Marchantiaceae</taxon>
        <taxon>Marchantia</taxon>
    </lineage>
</organism>
<feature type="region of interest" description="Disordered" evidence="1">
    <location>
        <begin position="33"/>
        <end position="115"/>
    </location>
</feature>
<feature type="region of interest" description="Disordered" evidence="1">
    <location>
        <begin position="286"/>
        <end position="311"/>
    </location>
</feature>